<comment type="caution">
    <text evidence="13">The sequence shown here is derived from an EMBL/GenBank/DDBJ whole genome shotgun (WGS) entry which is preliminary data.</text>
</comment>
<accession>A0A1Q9CF71</accession>
<name>A0A1Q9CF71_SYMMI</name>
<evidence type="ECO:0000256" key="9">
    <source>
        <dbReference type="ARBA" id="ARBA00023242"/>
    </source>
</evidence>
<dbReference type="Pfam" id="PF00850">
    <property type="entry name" value="Hist_deacetyl"/>
    <property type="match status" value="1"/>
</dbReference>
<feature type="transmembrane region" description="Helical" evidence="11">
    <location>
        <begin position="282"/>
        <end position="302"/>
    </location>
</feature>
<dbReference type="GO" id="GO:0005524">
    <property type="term" value="F:ATP binding"/>
    <property type="evidence" value="ECO:0007669"/>
    <property type="project" value="InterPro"/>
</dbReference>
<feature type="domain" description="Protein kinase" evidence="12">
    <location>
        <begin position="1239"/>
        <end position="1580"/>
    </location>
</feature>
<dbReference type="InterPro" id="IPR009030">
    <property type="entry name" value="Growth_fac_rcpt_cys_sf"/>
</dbReference>
<dbReference type="InterPro" id="IPR023801">
    <property type="entry name" value="His_deacetylse_dom"/>
</dbReference>
<dbReference type="PROSITE" id="PS50011">
    <property type="entry name" value="PROTEIN_KINASE_DOM"/>
    <property type="match status" value="1"/>
</dbReference>
<dbReference type="InterPro" id="IPR023696">
    <property type="entry name" value="Ureohydrolase_dom_sf"/>
</dbReference>
<evidence type="ECO:0000256" key="8">
    <source>
        <dbReference type="ARBA" id="ARBA00023163"/>
    </source>
</evidence>
<evidence type="ECO:0000256" key="2">
    <source>
        <dbReference type="ARBA" id="ARBA00007738"/>
    </source>
</evidence>
<dbReference type="InterPro" id="IPR006212">
    <property type="entry name" value="Furin_repeat"/>
</dbReference>
<dbReference type="EC" id="3.5.1.98" evidence="3"/>
<dbReference type="GO" id="GO:0141221">
    <property type="term" value="F:histone deacetylase activity, hydrolytic mechanism"/>
    <property type="evidence" value="ECO:0007669"/>
    <property type="project" value="UniProtKB-EC"/>
</dbReference>
<evidence type="ECO:0000259" key="12">
    <source>
        <dbReference type="PROSITE" id="PS50011"/>
    </source>
</evidence>
<keyword evidence="5" id="KW-0378">Hydrolase</keyword>
<evidence type="ECO:0000256" key="3">
    <source>
        <dbReference type="ARBA" id="ARBA00012111"/>
    </source>
</evidence>
<sequence>MTTEPSDILPLHLFIERARHSSLHHGSRLGRDIQLSQMEGSHVPDNIELGTNLMPPREAEATSTLDVISSFSSRAEPAADEGHMATLTPSCFSLVLMCAVHQVNMWVPLLLVIPVSIAQTSVLYIITFKSPEYLFGSGRWLLPVSASKSLNAMKAFASILMLGQIAEEFYEIGESASVLRRSRLAKNWRWYTCWLVVGMQYLLALMVLVASDHLILSREKPVEPLWITYYVFMTLNFDNMLVRFISYVRTMERAPTWKVDVYEPTSPTSTNHVRRSDHIQRLFLVWIPVAFAISLNTSSRVFNILPITLLRYGLVTNDRPVVMMTPSVGLPHSCCPAEAVWNSTSSDESIKFSIPCLSRDAPEDLVAAPVVYWVAWPRRRGTPTSLQVREGRGADGSRGIVSGHATATPLQLEFWLQRHGYGVSQAADIFNTLTDTNKRIGMYHFAFPYVAEFSVRGWPWKENAAIYAVAVNMATGALSPEPVSSDVLLRFDGKCGPHCMRCSHQGICRQCKAGFRPDGTTCVPCGPGCQKCDAISASSECSECQAGYGLSSDGRGRCLPCSTRNCQNCNEKADSQAYEATARELPCRYCLEGHGLAPDGSCLPCKQKNCKLCDGNRCIQCQSAFAIVEDGNATRCDPCGEACLQCEKPGNCRACRDGYAKQEDGHCKPCGDFCMQCHVRKGDGCDEGGCQSGYGLQGWQKSLWSPRSICKPCRVQHCSVCDNSEYSCDSCQEVATACEKCDAGFVLVNGACHACLDSNFVAQADLGHERGVLGLSALLGSGLRKMRRGGPWWLRRQGAIRPMAANTSTSYLGSKARISNISFRVLCHDRLTGRLRQQLVALQCRPGSSRAVMPQLWLTLARYAAASRTPSPKAQLILLTPQSGFFQLSWPIREQIPRAWKKRGPRRGSTAWACDAMPVLQAESRGPCGWCCRKLRFLQVQAQDGGDEAVMRLRSRMREINPEKLFLLIPPRHVSEFLSFEGTLGEGGFGTVFKGRPTPAGHKLVPELRPNKYYAIKMTRKPSKGGFAEEVFEYLEREGLTQRCVRLDARKAAREELELKHTPEHVDAMFQIANMSEKAAMLAAGSVLSATEEVCAGKVQSAVCVVRPPGLSSKTLIVDFDVHHGNGTHKMFEEDESVLFCSVHRYDRGKYYPTGPLGNFTSHGVGEGEGYTVNVPWEVEKSKTPPGDAEFLYAFDRLFLPIAEAFAPDLVLISAGFDAAPGDPLGWSGCIVTPSGFYEITKRLMGRLADGRVVLAQEGGYNVESNSSLTYSESMAACTRALLGEEPPQKSQLPGFNVGSDDRNSQPAAMSHVATVEAARYPGSTMRSSGNAFARKSSVAYSLLAVSPDRHLEYIRCMTGSEPLANGILGFIAGFVHPQQALYQVMELLEGPDLFDFLAQRSAKLEESVAAGLVKQMVKAVHFLHRTIGALHRDIKPENFGFIKPPIAGQPLPELKLFDLGLAWVLKAPVTDETAKTLLRIKRCGTGCYMAPEVWDGNTGPPSDVWGVGVVSYIVTSLEVPFMLMESKQPKVAIRTNPLSFESHAWRNTSDVAKQFLEGLLDKNPITRLTTADALAHDWMQDTRMGLPPIAEGSSGEDGAGGQGGKTFPKALPSLPPKSKRSEAGFFESMTYAPSMYFGDADASAGS</sequence>
<dbReference type="EMBL" id="LSRX01001269">
    <property type="protein sequence ID" value="OLP81570.1"/>
    <property type="molecule type" value="Genomic_DNA"/>
</dbReference>
<dbReference type="PRINTS" id="PR01270">
    <property type="entry name" value="HDASUPER"/>
</dbReference>
<dbReference type="SUPFAM" id="SSF52768">
    <property type="entry name" value="Arginase/deacetylase"/>
    <property type="match status" value="1"/>
</dbReference>
<evidence type="ECO:0000256" key="4">
    <source>
        <dbReference type="ARBA" id="ARBA00022491"/>
    </source>
</evidence>
<organism evidence="13 14">
    <name type="scientific">Symbiodinium microadriaticum</name>
    <name type="common">Dinoflagellate</name>
    <name type="synonym">Zooxanthella microadriatica</name>
    <dbReference type="NCBI Taxonomy" id="2951"/>
    <lineage>
        <taxon>Eukaryota</taxon>
        <taxon>Sar</taxon>
        <taxon>Alveolata</taxon>
        <taxon>Dinophyceae</taxon>
        <taxon>Suessiales</taxon>
        <taxon>Symbiodiniaceae</taxon>
        <taxon>Symbiodinium</taxon>
    </lineage>
</organism>
<evidence type="ECO:0000313" key="13">
    <source>
        <dbReference type="EMBL" id="OLP81570.1"/>
    </source>
</evidence>
<keyword evidence="6" id="KW-0156">Chromatin regulator</keyword>
<dbReference type="InterPro" id="IPR011009">
    <property type="entry name" value="Kinase-like_dom_sf"/>
</dbReference>
<dbReference type="GO" id="GO:0000118">
    <property type="term" value="C:histone deacetylase complex"/>
    <property type="evidence" value="ECO:0007669"/>
    <property type="project" value="TreeGrafter"/>
</dbReference>
<dbReference type="Pfam" id="PF00069">
    <property type="entry name" value="Pkinase"/>
    <property type="match status" value="1"/>
</dbReference>
<dbReference type="SMART" id="SM00220">
    <property type="entry name" value="S_TKc"/>
    <property type="match status" value="1"/>
</dbReference>
<dbReference type="PANTHER" id="PTHR10625:SF5">
    <property type="entry name" value="HISTONE DEACETYLASE"/>
    <property type="match status" value="1"/>
</dbReference>
<feature type="transmembrane region" description="Helical" evidence="11">
    <location>
        <begin position="190"/>
        <end position="209"/>
    </location>
</feature>
<comment type="subcellular location">
    <subcellularLocation>
        <location evidence="1">Nucleus</location>
    </subcellularLocation>
</comment>
<dbReference type="InterPro" id="IPR000742">
    <property type="entry name" value="EGF"/>
</dbReference>
<dbReference type="PANTHER" id="PTHR10625">
    <property type="entry name" value="HISTONE DEACETYLASE HDAC1-RELATED"/>
    <property type="match status" value="1"/>
</dbReference>
<reference evidence="13 14" key="1">
    <citation type="submission" date="2016-02" db="EMBL/GenBank/DDBJ databases">
        <title>Genome analysis of coral dinoflagellate symbionts highlights evolutionary adaptations to a symbiotic lifestyle.</title>
        <authorList>
            <person name="Aranda M."/>
            <person name="Li Y."/>
            <person name="Liew Y.J."/>
            <person name="Baumgarten S."/>
            <person name="Simakov O."/>
            <person name="Wilson M."/>
            <person name="Piel J."/>
            <person name="Ashoor H."/>
            <person name="Bougouffa S."/>
            <person name="Bajic V.B."/>
            <person name="Ryu T."/>
            <person name="Ravasi T."/>
            <person name="Bayer T."/>
            <person name="Micklem G."/>
            <person name="Kim H."/>
            <person name="Bhak J."/>
            <person name="Lajeunesse T.C."/>
            <person name="Voolstra C.R."/>
        </authorList>
    </citation>
    <scope>NUCLEOTIDE SEQUENCE [LARGE SCALE GENOMIC DNA]</scope>
    <source>
        <strain evidence="13 14">CCMP2467</strain>
    </source>
</reference>
<dbReference type="InterPro" id="IPR037138">
    <property type="entry name" value="His_deacetylse_dom_sf"/>
</dbReference>
<keyword evidence="14" id="KW-1185">Reference proteome</keyword>
<dbReference type="SUPFAM" id="SSF57184">
    <property type="entry name" value="Growth factor receptor domain"/>
    <property type="match status" value="2"/>
</dbReference>
<evidence type="ECO:0000313" key="14">
    <source>
        <dbReference type="Proteomes" id="UP000186817"/>
    </source>
</evidence>
<dbReference type="SMART" id="SM00261">
    <property type="entry name" value="FU"/>
    <property type="match status" value="3"/>
</dbReference>
<protein>
    <recommendedName>
        <fullName evidence="3">histone deacetylase</fullName>
        <ecNumber evidence="3">3.5.1.98</ecNumber>
    </recommendedName>
</protein>
<evidence type="ECO:0000256" key="5">
    <source>
        <dbReference type="ARBA" id="ARBA00022801"/>
    </source>
</evidence>
<keyword evidence="11" id="KW-1133">Transmembrane helix</keyword>
<keyword evidence="9" id="KW-0539">Nucleus</keyword>
<feature type="compositionally biased region" description="Gly residues" evidence="10">
    <location>
        <begin position="1596"/>
        <end position="1605"/>
    </location>
</feature>
<dbReference type="InterPro" id="IPR000719">
    <property type="entry name" value="Prot_kinase_dom"/>
</dbReference>
<dbReference type="Gene3D" id="3.40.800.20">
    <property type="entry name" value="Histone deacetylase domain"/>
    <property type="match status" value="2"/>
</dbReference>
<keyword evidence="11" id="KW-0812">Transmembrane</keyword>
<proteinExistence type="inferred from homology"/>
<dbReference type="Proteomes" id="UP000186817">
    <property type="component" value="Unassembled WGS sequence"/>
</dbReference>
<feature type="region of interest" description="Disordered" evidence="10">
    <location>
        <begin position="1589"/>
        <end position="1622"/>
    </location>
</feature>
<evidence type="ECO:0000256" key="10">
    <source>
        <dbReference type="SAM" id="MobiDB-lite"/>
    </source>
</evidence>
<keyword evidence="11" id="KW-0472">Membrane</keyword>
<dbReference type="Gene3D" id="1.10.510.10">
    <property type="entry name" value="Transferase(Phosphotransferase) domain 1"/>
    <property type="match status" value="1"/>
</dbReference>
<evidence type="ECO:0000256" key="6">
    <source>
        <dbReference type="ARBA" id="ARBA00022853"/>
    </source>
</evidence>
<evidence type="ECO:0000256" key="7">
    <source>
        <dbReference type="ARBA" id="ARBA00023015"/>
    </source>
</evidence>
<dbReference type="SMART" id="SM00181">
    <property type="entry name" value="EGF"/>
    <property type="match status" value="4"/>
</dbReference>
<feature type="transmembrane region" description="Helical" evidence="11">
    <location>
        <begin position="229"/>
        <end position="248"/>
    </location>
</feature>
<dbReference type="GO" id="GO:0040029">
    <property type="term" value="P:epigenetic regulation of gene expression"/>
    <property type="evidence" value="ECO:0007669"/>
    <property type="project" value="TreeGrafter"/>
</dbReference>
<dbReference type="OrthoDB" id="424012at2759"/>
<comment type="similarity">
    <text evidence="2">Belongs to the histone deacetylase family. HD type 2 subfamily.</text>
</comment>
<feature type="transmembrane region" description="Helical" evidence="11">
    <location>
        <begin position="105"/>
        <end position="126"/>
    </location>
</feature>
<dbReference type="GO" id="GO:0004672">
    <property type="term" value="F:protein kinase activity"/>
    <property type="evidence" value="ECO:0007669"/>
    <property type="project" value="InterPro"/>
</dbReference>
<evidence type="ECO:0000256" key="1">
    <source>
        <dbReference type="ARBA" id="ARBA00004123"/>
    </source>
</evidence>
<keyword evidence="7" id="KW-0805">Transcription regulation</keyword>
<gene>
    <name evidence="13" type="primary">Hdac6</name>
    <name evidence="13" type="ORF">AK812_SmicGene37872</name>
</gene>
<dbReference type="InterPro" id="IPR000286">
    <property type="entry name" value="HDACs"/>
</dbReference>
<keyword evidence="4" id="KW-0678">Repressor</keyword>
<evidence type="ECO:0000256" key="11">
    <source>
        <dbReference type="SAM" id="Phobius"/>
    </source>
</evidence>
<keyword evidence="8" id="KW-0804">Transcription</keyword>
<dbReference type="SUPFAM" id="SSF56112">
    <property type="entry name" value="Protein kinase-like (PK-like)"/>
    <property type="match status" value="1"/>
</dbReference>